<proteinExistence type="predicted"/>
<dbReference type="Proteomes" id="UP000578449">
    <property type="component" value="Unassembled WGS sequence"/>
</dbReference>
<accession>A0A840PKR9</accession>
<organism evidence="2 3">
    <name type="scientific">Thermocatellispora tengchongensis</name>
    <dbReference type="NCBI Taxonomy" id="1073253"/>
    <lineage>
        <taxon>Bacteria</taxon>
        <taxon>Bacillati</taxon>
        <taxon>Actinomycetota</taxon>
        <taxon>Actinomycetes</taxon>
        <taxon>Streptosporangiales</taxon>
        <taxon>Streptosporangiaceae</taxon>
        <taxon>Thermocatellispora</taxon>
    </lineage>
</organism>
<dbReference type="RefSeq" id="WP_185056363.1">
    <property type="nucleotide sequence ID" value="NZ_BAABIX010000032.1"/>
</dbReference>
<dbReference type="PROSITE" id="PS51257">
    <property type="entry name" value="PROKAR_LIPOPROTEIN"/>
    <property type="match status" value="1"/>
</dbReference>
<reference evidence="2 3" key="1">
    <citation type="submission" date="2020-08" db="EMBL/GenBank/DDBJ databases">
        <title>Genomic Encyclopedia of Type Strains, Phase IV (KMG-IV): sequencing the most valuable type-strain genomes for metagenomic binning, comparative biology and taxonomic classification.</title>
        <authorList>
            <person name="Goeker M."/>
        </authorList>
    </citation>
    <scope>NUCLEOTIDE SEQUENCE [LARGE SCALE GENOMIC DNA]</scope>
    <source>
        <strain evidence="2 3">DSM 45615</strain>
    </source>
</reference>
<dbReference type="AlphaFoldDB" id="A0A840PKR9"/>
<gene>
    <name evidence="2" type="ORF">HNP84_009302</name>
</gene>
<keyword evidence="3" id="KW-1185">Reference proteome</keyword>
<feature type="region of interest" description="Disordered" evidence="1">
    <location>
        <begin position="53"/>
        <end position="107"/>
    </location>
</feature>
<evidence type="ECO:0000256" key="1">
    <source>
        <dbReference type="SAM" id="MobiDB-lite"/>
    </source>
</evidence>
<comment type="caution">
    <text evidence="2">The sequence shown here is derived from an EMBL/GenBank/DDBJ whole genome shotgun (WGS) entry which is preliminary data.</text>
</comment>
<name>A0A840PKR9_9ACTN</name>
<sequence>MSAVSRSLVGATALGLVLLVSGCGGDEGTAAAPQGGGDQRAAFRDCLREHGVTMPTARPSDAPGARPDGGATPGARRSTDPAARQAMQACASLRPSGAPGPGDRAGRRALDQSALRAFRTCMKDNGVTLATDAPIPRAGDTDATTAKALEKCRPLLPTPTP</sequence>
<protein>
    <submittedName>
        <fullName evidence="2">Uncharacterized protein</fullName>
    </submittedName>
</protein>
<evidence type="ECO:0000313" key="3">
    <source>
        <dbReference type="Proteomes" id="UP000578449"/>
    </source>
</evidence>
<dbReference type="EMBL" id="JACHGN010000030">
    <property type="protein sequence ID" value="MBB5139539.1"/>
    <property type="molecule type" value="Genomic_DNA"/>
</dbReference>
<evidence type="ECO:0000313" key="2">
    <source>
        <dbReference type="EMBL" id="MBB5139539.1"/>
    </source>
</evidence>